<dbReference type="Proteomes" id="UP000035722">
    <property type="component" value="Unassembled WGS sequence"/>
</dbReference>
<organism evidence="2 3">
    <name type="scientific">Pseudarthrobacter siccitolerans</name>
    <dbReference type="NCBI Taxonomy" id="861266"/>
    <lineage>
        <taxon>Bacteria</taxon>
        <taxon>Bacillati</taxon>
        <taxon>Actinomycetota</taxon>
        <taxon>Actinomycetes</taxon>
        <taxon>Micrococcales</taxon>
        <taxon>Micrococcaceae</taxon>
        <taxon>Pseudarthrobacter</taxon>
    </lineage>
</organism>
<dbReference type="AlphaFoldDB" id="A0A024H351"/>
<reference evidence="3" key="1">
    <citation type="journal article" date="2014" name="Genome Announc.">
        <title>Genome Sequence of Arthrobacter siccitolerans 4J27, a Xeroprotectant-Producing Desiccation-Tolerant Microorganism.</title>
        <authorList>
            <person name="Manzanera M."/>
            <person name="Santa-Cruz-Calvo L."/>
            <person name="Vilchez J.I."/>
            <person name="Garcia-Fontana C."/>
            <person name="Silva-Castro G.A."/>
            <person name="Calvo C."/>
            <person name="Gonzalez-Lopez J."/>
        </authorList>
    </citation>
    <scope>NUCLEOTIDE SEQUENCE [LARGE SCALE GENOMIC DNA]</scope>
    <source>
        <strain evidence="3">4J27</strain>
    </source>
</reference>
<evidence type="ECO:0000256" key="1">
    <source>
        <dbReference type="SAM" id="MobiDB-lite"/>
    </source>
</evidence>
<dbReference type="NCBIfam" id="TIGR04141">
    <property type="entry name" value="TIGR04141 family sporadically distributed protein"/>
    <property type="match status" value="1"/>
</dbReference>
<protein>
    <recommendedName>
        <fullName evidence="4">Sporadically distributed protein, TIGR04141 family</fullName>
    </recommendedName>
</protein>
<proteinExistence type="predicted"/>
<dbReference type="Pfam" id="PF19614">
    <property type="entry name" value="DUF6119"/>
    <property type="match status" value="1"/>
</dbReference>
<dbReference type="InterPro" id="IPR026487">
    <property type="entry name" value="CHP04141"/>
</dbReference>
<name>A0A024H351_9MICC</name>
<evidence type="ECO:0000313" key="3">
    <source>
        <dbReference type="Proteomes" id="UP000035722"/>
    </source>
</evidence>
<dbReference type="STRING" id="861266.ARTSIC4J27_2116"/>
<evidence type="ECO:0000313" key="2">
    <source>
        <dbReference type="EMBL" id="CCQ46156.1"/>
    </source>
</evidence>
<evidence type="ECO:0008006" key="4">
    <source>
        <dbReference type="Google" id="ProtNLM"/>
    </source>
</evidence>
<gene>
    <name evidence="2" type="ORF">ARTSIC4J27_2116</name>
</gene>
<sequence length="552" mass="60064">MKMIEKKQSGRRTTIYRLTGVSDFEDAIRRKYLDREGFDHRSVEVGKRPAYLVAGAMSKDRADWCSTVTTLTGDNVEISGVTPAGVLLVRPTGDQVAEGGIAYALSYGMGFQLLEPSRIDNLFGQRIAIRAADPGKLRSLTVTTMDERSRTSRATIPQGDGLLGFGVGDIGEAVSRIVAIADLPNLSRSAGEPLQIRGSDALNVPLGLTAEEVLADLDVLEKLLAADPLPSLKILEQLAAVKNPETRERLDGLLSSALDGIGGNVGLAWPHERVDENGTPDSWVPTGLWPRGRNGVRPGQPEWSEIRAALNELPAGKRLARLDSASIQLCRDAEGDQPISQAIPLRRWVAFEGDLDGRTYALYDGSWYQIHHDYVENINRMTKELFDRPVDDLDFPEWHAADDEEAYNKALAAALGGICLDRKLITTDLHRRGIEACDVYLPDATLIHVKKTEKSAAASHLLAQALVSADALCNDSQAREKLRSRIKALGGNADRLGSKPSRVVLAMHRGEGKPVTAKTLFTFTKVNLVRQAASLEERSVSVRVVSIEGASA</sequence>
<comment type="caution">
    <text evidence="2">The sequence shown here is derived from an EMBL/GenBank/DDBJ whole genome shotgun (WGS) entry which is preliminary data.</text>
</comment>
<feature type="region of interest" description="Disordered" evidence="1">
    <location>
        <begin position="276"/>
        <end position="296"/>
    </location>
</feature>
<dbReference type="EMBL" id="CAQI01000042">
    <property type="protein sequence ID" value="CCQ46156.1"/>
    <property type="molecule type" value="Genomic_DNA"/>
</dbReference>
<keyword evidence="3" id="KW-1185">Reference proteome</keyword>
<accession>A0A024H351</accession>